<organism evidence="5 6">
    <name type="scientific">Clostridium autoethanogenum</name>
    <dbReference type="NCBI Taxonomy" id="84023"/>
    <lineage>
        <taxon>Bacteria</taxon>
        <taxon>Bacillati</taxon>
        <taxon>Bacillota</taxon>
        <taxon>Clostridia</taxon>
        <taxon>Eubacteriales</taxon>
        <taxon>Clostridiaceae</taxon>
        <taxon>Clostridium</taxon>
    </lineage>
</organism>
<comment type="subcellular location">
    <subcellularLocation>
        <location evidence="1">Cell envelope</location>
    </subcellularLocation>
</comment>
<dbReference type="AlphaFoldDB" id="A0A3M0SCA1"/>
<gene>
    <name evidence="5" type="ORF">D9O40_16090</name>
</gene>
<dbReference type="InterPro" id="IPR006059">
    <property type="entry name" value="SBP"/>
</dbReference>
<keyword evidence="4" id="KW-0732">Signal</keyword>
<accession>A0A3M0SCA1</accession>
<dbReference type="Pfam" id="PF13416">
    <property type="entry name" value="SBP_bac_8"/>
    <property type="match status" value="1"/>
</dbReference>
<comment type="similarity">
    <text evidence="2">Belongs to the bacterial solute-binding protein 1 family.</text>
</comment>
<evidence type="ECO:0000313" key="6">
    <source>
        <dbReference type="Proteomes" id="UP000277999"/>
    </source>
</evidence>
<sequence length="436" mass="49487">MNSIFNYLLKKKFIEKGLKLYLKEMIEFMLKNKTITFLLMIILLFNLSACGKNTETLKKNRQINVYVGVKDKESLNIIKFLTDEYKKKNPKVKVNINNAIGEKVDENVSESSDIDIVIASRNDMLKLVRKGLLADMGNTYEQNKLTDKYYTSVKSYGRFNDRYYGIAVMPYTIEILCNKSAFDKLGLKIPNNIDEFNASLKTMNSTSMRVPVVLNEGMDINNTLFSIISSNTITMKKLENIYDSGPSAYKKLTEVQKSFDLLNDLVKNGSINKDTFEIGNESSLKKFDKGDIPVIIASSYYVNNLKSKNIKCFEYYSPNSKSQLKVPIMADAIMSVLISSKNTEETNEFIKFAFGKDAQKKLSDKGFVTGFKSSDISKDGIKKCVITHLENSTEDNIAFIYNVPESFKNNISSKVDSILSGKYTKNEWNEVVDESS</sequence>
<evidence type="ECO:0000256" key="2">
    <source>
        <dbReference type="ARBA" id="ARBA00008520"/>
    </source>
</evidence>
<proteinExistence type="inferred from homology"/>
<dbReference type="Gene3D" id="3.40.190.10">
    <property type="entry name" value="Periplasmic binding protein-like II"/>
    <property type="match status" value="1"/>
</dbReference>
<dbReference type="GO" id="GO:0030313">
    <property type="term" value="C:cell envelope"/>
    <property type="evidence" value="ECO:0007669"/>
    <property type="project" value="UniProtKB-SubCell"/>
</dbReference>
<dbReference type="EMBL" id="RFAQ01000065">
    <property type="protein sequence ID" value="RMC96156.1"/>
    <property type="molecule type" value="Genomic_DNA"/>
</dbReference>
<dbReference type="InterPro" id="IPR050490">
    <property type="entry name" value="Bact_solute-bd_prot1"/>
</dbReference>
<keyword evidence="3" id="KW-0813">Transport</keyword>
<evidence type="ECO:0000256" key="1">
    <source>
        <dbReference type="ARBA" id="ARBA00004196"/>
    </source>
</evidence>
<name>A0A3M0SCA1_9CLOT</name>
<reference evidence="5 6" key="1">
    <citation type="submission" date="2018-10" db="EMBL/GenBank/DDBJ databases">
        <title>Genome-centric metagenomics revealed C2 chemical producing, CO utilizing Clostridium with novel acetogenic gene cluster.</title>
        <authorList>
            <person name="Kang H."/>
            <person name="Park B."/>
            <person name="Choi I.G."/>
            <person name="Chang I.S."/>
        </authorList>
    </citation>
    <scope>NUCLEOTIDE SEQUENCE [LARGE SCALE GENOMIC DNA]</scope>
    <source>
        <strain evidence="5 6">H21-9</strain>
    </source>
</reference>
<dbReference type="PANTHER" id="PTHR43649:SF31">
    <property type="entry name" value="SN-GLYCEROL-3-PHOSPHATE-BINDING PERIPLASMIC PROTEIN UGPB"/>
    <property type="match status" value="1"/>
</dbReference>
<dbReference type="SUPFAM" id="SSF53850">
    <property type="entry name" value="Periplasmic binding protein-like II"/>
    <property type="match status" value="1"/>
</dbReference>
<dbReference type="PANTHER" id="PTHR43649">
    <property type="entry name" value="ARABINOSE-BINDING PROTEIN-RELATED"/>
    <property type="match status" value="1"/>
</dbReference>
<evidence type="ECO:0000256" key="3">
    <source>
        <dbReference type="ARBA" id="ARBA00022448"/>
    </source>
</evidence>
<comment type="caution">
    <text evidence="5">The sequence shown here is derived from an EMBL/GenBank/DDBJ whole genome shotgun (WGS) entry which is preliminary data.</text>
</comment>
<evidence type="ECO:0000256" key="4">
    <source>
        <dbReference type="ARBA" id="ARBA00022729"/>
    </source>
</evidence>
<dbReference type="Proteomes" id="UP000277999">
    <property type="component" value="Unassembled WGS sequence"/>
</dbReference>
<protein>
    <submittedName>
        <fullName evidence="5">Extracellular solute-binding protein</fullName>
    </submittedName>
</protein>
<evidence type="ECO:0000313" key="5">
    <source>
        <dbReference type="EMBL" id="RMC96156.1"/>
    </source>
</evidence>